<gene>
    <name evidence="1" type="ORF">ACCO45_013781</name>
</gene>
<reference evidence="1" key="1">
    <citation type="submission" date="2024-12" db="EMBL/GenBank/DDBJ databases">
        <title>Comparative genomics and development of molecular markers within Purpureocillium lilacinum and among Purpureocillium species.</title>
        <authorList>
            <person name="Yeh Z.-Y."/>
            <person name="Ni N.-T."/>
            <person name="Lo P.-H."/>
            <person name="Mushyakhwo K."/>
            <person name="Lin C.-F."/>
            <person name="Nai Y.-S."/>
        </authorList>
    </citation>
    <scope>NUCLEOTIDE SEQUENCE</scope>
    <source>
        <strain evidence="1">NCHU-NPUST-175</strain>
    </source>
</reference>
<dbReference type="Proteomes" id="UP001638806">
    <property type="component" value="Unassembled WGS sequence"/>
</dbReference>
<dbReference type="EMBL" id="JBGNUJ010000013">
    <property type="protein sequence ID" value="KAL3952064.1"/>
    <property type="molecule type" value="Genomic_DNA"/>
</dbReference>
<protein>
    <submittedName>
        <fullName evidence="1">Uncharacterized protein</fullName>
    </submittedName>
</protein>
<evidence type="ECO:0000313" key="1">
    <source>
        <dbReference type="EMBL" id="KAL3952064.1"/>
    </source>
</evidence>
<proteinExistence type="predicted"/>
<evidence type="ECO:0000313" key="2">
    <source>
        <dbReference type="Proteomes" id="UP001638806"/>
    </source>
</evidence>
<accession>A0ACC4D8V7</accession>
<organism evidence="1 2">
    <name type="scientific">Purpureocillium lilacinum</name>
    <name type="common">Paecilomyces lilacinus</name>
    <dbReference type="NCBI Taxonomy" id="33203"/>
    <lineage>
        <taxon>Eukaryota</taxon>
        <taxon>Fungi</taxon>
        <taxon>Dikarya</taxon>
        <taxon>Ascomycota</taxon>
        <taxon>Pezizomycotina</taxon>
        <taxon>Sordariomycetes</taxon>
        <taxon>Hypocreomycetidae</taxon>
        <taxon>Hypocreales</taxon>
        <taxon>Ophiocordycipitaceae</taxon>
        <taxon>Purpureocillium</taxon>
    </lineage>
</organism>
<sequence length="254" mass="27427">MPDGRLAALSAGSPPLILASFGAGWTYTSPIRRCRTCFWDSIASLDQRRTPRDRARPIDVNTLCCARQVPAVCVPQSKIVATANGFEHSLTRSSARSQADDKPLDAPATKPPKEQLPRASIAESCEPRRRLLSQSPRTKRPAHGSDSASIESVKAMSNSISAYQFVNIGRTRRMVGSAARISQSASRAAARLMSSCVDARCCKAPLSGSIQFGLRANKHTIDQPSQLGRWKLASSHGVPWTGSSDRSQISKQAL</sequence>
<comment type="caution">
    <text evidence="1">The sequence shown here is derived from an EMBL/GenBank/DDBJ whole genome shotgun (WGS) entry which is preliminary data.</text>
</comment>
<name>A0ACC4D8V7_PURLI</name>
<keyword evidence="2" id="KW-1185">Reference proteome</keyword>